<feature type="signal peptide" evidence="1">
    <location>
        <begin position="1"/>
        <end position="19"/>
    </location>
</feature>
<comment type="caution">
    <text evidence="2">The sequence shown here is derived from an EMBL/GenBank/DDBJ whole genome shotgun (WGS) entry which is preliminary data.</text>
</comment>
<evidence type="ECO:0000313" key="3">
    <source>
        <dbReference type="Proteomes" id="UP001458880"/>
    </source>
</evidence>
<accession>A0AAW1IUV1</accession>
<reference evidence="2 3" key="1">
    <citation type="journal article" date="2024" name="BMC Genomics">
        <title>De novo assembly and annotation of Popillia japonica's genome with initial clues to its potential as an invasive pest.</title>
        <authorList>
            <person name="Cucini C."/>
            <person name="Boschi S."/>
            <person name="Funari R."/>
            <person name="Cardaioli E."/>
            <person name="Iannotti N."/>
            <person name="Marturano G."/>
            <person name="Paoli F."/>
            <person name="Bruttini M."/>
            <person name="Carapelli A."/>
            <person name="Frati F."/>
            <person name="Nardi F."/>
        </authorList>
    </citation>
    <scope>NUCLEOTIDE SEQUENCE [LARGE SCALE GENOMIC DNA]</scope>
    <source>
        <strain evidence="2">DMR45628</strain>
    </source>
</reference>
<keyword evidence="1" id="KW-0732">Signal</keyword>
<feature type="chain" id="PRO_5043340333" evidence="1">
    <location>
        <begin position="20"/>
        <end position="99"/>
    </location>
</feature>
<gene>
    <name evidence="2" type="ORF">QE152_g34146</name>
</gene>
<sequence>MKILISVLILLLATYLYDAAVLPSCGRARRRDKTGKCVKIHSLENLQNMFPTISADSNPTKFVAYINGDGKVSLKKSFRPGQAGISYRNAEEKANRGGF</sequence>
<keyword evidence="3" id="KW-1185">Reference proteome</keyword>
<evidence type="ECO:0000313" key="2">
    <source>
        <dbReference type="EMBL" id="KAK9693511.1"/>
    </source>
</evidence>
<dbReference type="EMBL" id="JASPKY010000540">
    <property type="protein sequence ID" value="KAK9693511.1"/>
    <property type="molecule type" value="Genomic_DNA"/>
</dbReference>
<protein>
    <submittedName>
        <fullName evidence="2">Uncharacterized protein</fullName>
    </submittedName>
</protein>
<dbReference type="AlphaFoldDB" id="A0AAW1IUV1"/>
<name>A0AAW1IUV1_POPJA</name>
<evidence type="ECO:0000256" key="1">
    <source>
        <dbReference type="SAM" id="SignalP"/>
    </source>
</evidence>
<organism evidence="2 3">
    <name type="scientific">Popillia japonica</name>
    <name type="common">Japanese beetle</name>
    <dbReference type="NCBI Taxonomy" id="7064"/>
    <lineage>
        <taxon>Eukaryota</taxon>
        <taxon>Metazoa</taxon>
        <taxon>Ecdysozoa</taxon>
        <taxon>Arthropoda</taxon>
        <taxon>Hexapoda</taxon>
        <taxon>Insecta</taxon>
        <taxon>Pterygota</taxon>
        <taxon>Neoptera</taxon>
        <taxon>Endopterygota</taxon>
        <taxon>Coleoptera</taxon>
        <taxon>Polyphaga</taxon>
        <taxon>Scarabaeiformia</taxon>
        <taxon>Scarabaeidae</taxon>
        <taxon>Rutelinae</taxon>
        <taxon>Popillia</taxon>
    </lineage>
</organism>
<proteinExistence type="predicted"/>
<dbReference type="Proteomes" id="UP001458880">
    <property type="component" value="Unassembled WGS sequence"/>
</dbReference>